<name>A0A9W4H7V7_9ACTN</name>
<gene>
    <name evidence="2" type="ORF">SBRY_90271</name>
</gene>
<dbReference type="EMBL" id="CAJVAX010000023">
    <property type="protein sequence ID" value="CAG7658458.1"/>
    <property type="molecule type" value="Genomic_DNA"/>
</dbReference>
<sequence length="70" mass="7215">MPGGVRTSPGRLLALRVAPPQHRTHSGTRGPDSLSAPDARPPGTERAKAPRGTAARGELPGPVRRSSCPS</sequence>
<feature type="region of interest" description="Disordered" evidence="1">
    <location>
        <begin position="1"/>
        <end position="70"/>
    </location>
</feature>
<evidence type="ECO:0000313" key="2">
    <source>
        <dbReference type="EMBL" id="CAG7658458.1"/>
    </source>
</evidence>
<reference evidence="2" key="1">
    <citation type="submission" date="2021-06" db="EMBL/GenBank/DDBJ databases">
        <authorList>
            <person name="Arsene-Ploetze F."/>
        </authorList>
    </citation>
    <scope>NUCLEOTIDE SEQUENCE</scope>
    <source>
        <strain evidence="2">SBRY1</strain>
    </source>
</reference>
<keyword evidence="3" id="KW-1185">Reference proteome</keyword>
<accession>A0A9W4H7V7</accession>
<dbReference type="Proteomes" id="UP001153328">
    <property type="component" value="Unassembled WGS sequence"/>
</dbReference>
<proteinExistence type="predicted"/>
<dbReference type="AlphaFoldDB" id="A0A9W4H7V7"/>
<evidence type="ECO:0000256" key="1">
    <source>
        <dbReference type="SAM" id="MobiDB-lite"/>
    </source>
</evidence>
<comment type="caution">
    <text evidence="2">The sequence shown here is derived from an EMBL/GenBank/DDBJ whole genome shotgun (WGS) entry which is preliminary data.</text>
</comment>
<protein>
    <submittedName>
        <fullName evidence="2">Uncharacterized protein</fullName>
    </submittedName>
</protein>
<evidence type="ECO:0000313" key="3">
    <source>
        <dbReference type="Proteomes" id="UP001153328"/>
    </source>
</evidence>
<organism evidence="2 3">
    <name type="scientific">Actinacidiphila bryophytorum</name>
    <dbReference type="NCBI Taxonomy" id="1436133"/>
    <lineage>
        <taxon>Bacteria</taxon>
        <taxon>Bacillati</taxon>
        <taxon>Actinomycetota</taxon>
        <taxon>Actinomycetes</taxon>
        <taxon>Kitasatosporales</taxon>
        <taxon>Streptomycetaceae</taxon>
        <taxon>Actinacidiphila</taxon>
    </lineage>
</organism>